<evidence type="ECO:0008006" key="5">
    <source>
        <dbReference type="Google" id="ProtNLM"/>
    </source>
</evidence>
<dbReference type="Gene3D" id="3.10.450.50">
    <property type="match status" value="1"/>
</dbReference>
<evidence type="ECO:0000256" key="2">
    <source>
        <dbReference type="SAM" id="SignalP"/>
    </source>
</evidence>
<feature type="signal peptide" evidence="2">
    <location>
        <begin position="1"/>
        <end position="22"/>
    </location>
</feature>
<evidence type="ECO:0000313" key="4">
    <source>
        <dbReference type="Proteomes" id="UP001379235"/>
    </source>
</evidence>
<comment type="caution">
    <text evidence="3">The sequence shown here is derived from an EMBL/GenBank/DDBJ whole genome shotgun (WGS) entry which is preliminary data.</text>
</comment>
<dbReference type="SUPFAM" id="SSF54427">
    <property type="entry name" value="NTF2-like"/>
    <property type="match status" value="1"/>
</dbReference>
<feature type="region of interest" description="Disordered" evidence="1">
    <location>
        <begin position="156"/>
        <end position="190"/>
    </location>
</feature>
<dbReference type="Proteomes" id="UP001379235">
    <property type="component" value="Unassembled WGS sequence"/>
</dbReference>
<accession>A0ABU8S9A1</accession>
<keyword evidence="4" id="KW-1185">Reference proteome</keyword>
<gene>
    <name evidence="3" type="ORF">WG900_11475</name>
</gene>
<dbReference type="EMBL" id="JBBHJY010000005">
    <property type="protein sequence ID" value="MEJ6010534.1"/>
    <property type="molecule type" value="Genomic_DNA"/>
</dbReference>
<name>A0ABU8S9A1_9SPHN</name>
<evidence type="ECO:0000256" key="1">
    <source>
        <dbReference type="SAM" id="MobiDB-lite"/>
    </source>
</evidence>
<protein>
    <recommendedName>
        <fullName evidence="5">DUF4440 domain-containing protein</fullName>
    </recommendedName>
</protein>
<proteinExistence type="predicted"/>
<dbReference type="InterPro" id="IPR032710">
    <property type="entry name" value="NTF2-like_dom_sf"/>
</dbReference>
<feature type="chain" id="PRO_5047103130" description="DUF4440 domain-containing protein" evidence="2">
    <location>
        <begin position="23"/>
        <end position="190"/>
    </location>
</feature>
<dbReference type="RefSeq" id="WP_339967233.1">
    <property type="nucleotide sequence ID" value="NZ_JBBHJY010000005.1"/>
</dbReference>
<reference evidence="3 4" key="1">
    <citation type="submission" date="2024-03" db="EMBL/GenBank/DDBJ databases">
        <authorList>
            <person name="Jo J.-H."/>
        </authorList>
    </citation>
    <scope>NUCLEOTIDE SEQUENCE [LARGE SCALE GENOMIC DNA]</scope>
    <source>
        <strain evidence="3 4">AS3R-12</strain>
    </source>
</reference>
<evidence type="ECO:0000313" key="3">
    <source>
        <dbReference type="EMBL" id="MEJ6010534.1"/>
    </source>
</evidence>
<keyword evidence="2" id="KW-0732">Signal</keyword>
<sequence length="190" mass="20479">MKKTVSALLTATMLLVSAPLLADARSDIEARAAGLKVAMDERDDKAIKKFLTKDFQSVDISGEPSDADDMITRLAMIPVDPAMKSDSTIVSVTVEGPSAKVVQTRGMKMQREGRDGVMHQGEFITSSNDTWVQQGTTWLLKSTEVQEVTMKRDGVVMRSFKKGDPIPPRRRGEGRGGPGGEGAPPPPPAN</sequence>
<organism evidence="3 4">
    <name type="scientific">Novosphingobium aquae</name>
    <dbReference type="NCBI Taxonomy" id="3133435"/>
    <lineage>
        <taxon>Bacteria</taxon>
        <taxon>Pseudomonadati</taxon>
        <taxon>Pseudomonadota</taxon>
        <taxon>Alphaproteobacteria</taxon>
        <taxon>Sphingomonadales</taxon>
        <taxon>Sphingomonadaceae</taxon>
        <taxon>Novosphingobium</taxon>
    </lineage>
</organism>